<sequence>MVKRHGGCRHYYRKEIFQTIVKEGQLKGIIFTFVWAFDEEEDWEYVNEIKMLFESNRSNVVFIELEADIKERLKRNRTEYRLQEKPTKRNVDLSEQELKESVLRHRLQSLEGEIKHEQYLKINNMHLSAKEVADIIQQRFIT</sequence>
<dbReference type="EMBL" id="BAUU01000039">
    <property type="protein sequence ID" value="GAE32550.1"/>
    <property type="molecule type" value="Genomic_DNA"/>
</dbReference>
<proteinExistence type="predicted"/>
<dbReference type="InterPro" id="IPR027417">
    <property type="entry name" value="P-loop_NTPase"/>
</dbReference>
<evidence type="ECO:0000313" key="1">
    <source>
        <dbReference type="EMBL" id="GAE32550.1"/>
    </source>
</evidence>
<dbReference type="Proteomes" id="UP000018895">
    <property type="component" value="Unassembled WGS sequence"/>
</dbReference>
<evidence type="ECO:0000313" key="2">
    <source>
        <dbReference type="Proteomes" id="UP000018895"/>
    </source>
</evidence>
<name>W4QKB2_9BACI</name>
<comment type="caution">
    <text evidence="1">The sequence shown here is derived from an EMBL/GenBank/DDBJ whole genome shotgun (WGS) entry which is preliminary data.</text>
</comment>
<keyword evidence="2" id="KW-1185">Reference proteome</keyword>
<evidence type="ECO:0008006" key="3">
    <source>
        <dbReference type="Google" id="ProtNLM"/>
    </source>
</evidence>
<reference evidence="1" key="1">
    <citation type="journal article" date="2014" name="Genome Announc.">
        <title>Draft Genome Sequences of Three Alkaliphilic Bacillus Strains, Bacillus wakoensis JCM 9140T, Bacillus akibai JCM 9157T, and Bacillus hemicellulosilyticus JCM 9152T.</title>
        <authorList>
            <person name="Yuki M."/>
            <person name="Oshima K."/>
            <person name="Suda W."/>
            <person name="Oshida Y."/>
            <person name="Kitamura K."/>
            <person name="Iida T."/>
            <person name="Hattori M."/>
            <person name="Ohkuma M."/>
        </authorList>
    </citation>
    <scope>NUCLEOTIDE SEQUENCE [LARGE SCALE GENOMIC DNA]</scope>
    <source>
        <strain evidence="1">JCM 9152</strain>
    </source>
</reference>
<accession>W4QKB2</accession>
<dbReference type="STRING" id="1236971.JCM9152_4087"/>
<organism evidence="1 2">
    <name type="scientific">Halalkalibacter hemicellulosilyticusJCM 9152</name>
    <dbReference type="NCBI Taxonomy" id="1236971"/>
    <lineage>
        <taxon>Bacteria</taxon>
        <taxon>Bacillati</taxon>
        <taxon>Bacillota</taxon>
        <taxon>Bacilli</taxon>
        <taxon>Bacillales</taxon>
        <taxon>Bacillaceae</taxon>
        <taxon>Halalkalibacter</taxon>
    </lineage>
</organism>
<dbReference type="Gene3D" id="3.40.50.300">
    <property type="entry name" value="P-loop containing nucleotide triphosphate hydrolases"/>
    <property type="match status" value="1"/>
</dbReference>
<protein>
    <recommendedName>
        <fullName evidence="3">Shikimate kinase</fullName>
    </recommendedName>
</protein>
<dbReference type="AlphaFoldDB" id="W4QKB2"/>
<gene>
    <name evidence="1" type="ORF">JCM9152_4087</name>
</gene>